<dbReference type="Pfam" id="PF17147">
    <property type="entry name" value="PFOR_II"/>
    <property type="match status" value="1"/>
</dbReference>
<dbReference type="Gene3D" id="3.40.50.970">
    <property type="match status" value="1"/>
</dbReference>
<evidence type="ECO:0000259" key="3">
    <source>
        <dbReference type="Pfam" id="PF01855"/>
    </source>
</evidence>
<dbReference type="SUPFAM" id="SSF53323">
    <property type="entry name" value="Pyruvate-ferredoxin oxidoreductase, PFOR, domain III"/>
    <property type="match status" value="1"/>
</dbReference>
<dbReference type="InterPro" id="IPR019752">
    <property type="entry name" value="Pyrv/ketoisovalerate_OxRed_cat"/>
</dbReference>
<feature type="domain" description="Pyruvate:ferredoxin oxidoreductase core" evidence="4">
    <location>
        <begin position="473"/>
        <end position="542"/>
    </location>
</feature>
<evidence type="ECO:0000313" key="6">
    <source>
        <dbReference type="Proteomes" id="UP000706172"/>
    </source>
</evidence>
<dbReference type="CDD" id="cd07034">
    <property type="entry name" value="TPP_PYR_PFOR_IOR-alpha_like"/>
    <property type="match status" value="1"/>
</dbReference>
<evidence type="ECO:0000259" key="4">
    <source>
        <dbReference type="Pfam" id="PF17147"/>
    </source>
</evidence>
<dbReference type="Pfam" id="PF01558">
    <property type="entry name" value="POR"/>
    <property type="match status" value="1"/>
</dbReference>
<dbReference type="NCBIfam" id="TIGR03710">
    <property type="entry name" value="OAFO_sf"/>
    <property type="match status" value="1"/>
</dbReference>
<dbReference type="GO" id="GO:0016903">
    <property type="term" value="F:oxidoreductase activity, acting on the aldehyde or oxo group of donors"/>
    <property type="evidence" value="ECO:0007669"/>
    <property type="project" value="InterPro"/>
</dbReference>
<dbReference type="InterPro" id="IPR022367">
    <property type="entry name" value="2-oxoacid/accept_OxRdtase_asu"/>
</dbReference>
<proteinExistence type="predicted"/>
<dbReference type="Gene3D" id="3.40.50.920">
    <property type="match status" value="1"/>
</dbReference>
<dbReference type="InterPro" id="IPR002880">
    <property type="entry name" value="Pyrv_Fd/Flavodoxin_OxRdtase_N"/>
</dbReference>
<evidence type="ECO:0000259" key="2">
    <source>
        <dbReference type="Pfam" id="PF01558"/>
    </source>
</evidence>
<sequence length="578" mass="62726">MSIDVTVTIGGEAGQGIQTVGDIIARVCHKVGLYLLAINDFESRIRGGHSFMQIRISDQPVLAPYHKIDLLIALNTETRDLHKKEMAETGLVLLDAEKEDAKENLPEQAREKNVLPIAFSQMAKDAGGKIMTNTVAAGACLALLGAPFSAFEQILKTTFAEKEKILENNITAGRSGFDAVKNTDFAKAFDWPSNGSAKGKLLSGSNALALGALAADCRLAAFYPMSPATGIMIHLAEFMDQLPVLVEQAEDEISAVNMIIGASYAGVRALTATSGGGFSLMAEGLGLAGITETPAVIINSQRPGPATGLPTRTGQGDLLFVIHASQDEFPRFVFAPGSPNQAYDTMIRAFHLSEKYQVPAIILTDQYFNDSLWMTTRKMAVPEEIERFVAFDEDMTSPSDYKRFAVTASGISPRALPCKGRALVCATANEHDEAGHMSETIADRNTMVEKRQAKIKGMTGEMKGPKGYHGESESLLVGWGSSDGAIREAVDLLRFDNFDVGGLVFSDIWPFPQKKTKEALSSCKRFITVEQNASSQLGLLIRQQTGHSFHTSLLQYDGRPFTPNWIAEHTKSVLEEIR</sequence>
<dbReference type="Pfam" id="PF01855">
    <property type="entry name" value="POR_N"/>
    <property type="match status" value="1"/>
</dbReference>
<feature type="domain" description="Pyruvate/ketoisovalerate oxidoreductase catalytic" evidence="2">
    <location>
        <begin position="13"/>
        <end position="177"/>
    </location>
</feature>
<keyword evidence="1" id="KW-0560">Oxidoreductase</keyword>
<dbReference type="AlphaFoldDB" id="A0A931CYI2"/>
<organism evidence="5 6">
    <name type="scientific">Desulfotignum balticum</name>
    <dbReference type="NCBI Taxonomy" id="115781"/>
    <lineage>
        <taxon>Bacteria</taxon>
        <taxon>Pseudomonadati</taxon>
        <taxon>Thermodesulfobacteriota</taxon>
        <taxon>Desulfobacteria</taxon>
        <taxon>Desulfobacterales</taxon>
        <taxon>Desulfobacteraceae</taxon>
        <taxon>Desulfotignum</taxon>
    </lineage>
</organism>
<dbReference type="PANTHER" id="PTHR32154:SF20">
    <property type="entry name" value="2-OXOGLUTARATE OXIDOREDUCTASE SUBUNIT KORA"/>
    <property type="match status" value="1"/>
</dbReference>
<dbReference type="SUPFAM" id="SSF52922">
    <property type="entry name" value="TK C-terminal domain-like"/>
    <property type="match status" value="1"/>
</dbReference>
<dbReference type="PANTHER" id="PTHR32154">
    <property type="entry name" value="PYRUVATE-FLAVODOXIN OXIDOREDUCTASE-RELATED"/>
    <property type="match status" value="1"/>
</dbReference>
<gene>
    <name evidence="5" type="ORF">H0S81_07550</name>
</gene>
<dbReference type="InterPro" id="IPR050722">
    <property type="entry name" value="Pyruvate:ferred/Flavod_OxRd"/>
</dbReference>
<dbReference type="FunFam" id="3.40.50.970:FF:000022">
    <property type="entry name" value="2-oxoglutarate ferredoxin oxidoreductase alpha subunit"/>
    <property type="match status" value="1"/>
</dbReference>
<reference evidence="5" key="1">
    <citation type="submission" date="2020-07" db="EMBL/GenBank/DDBJ databases">
        <title>Severe corrosion of carbon steel in oil field produced water can be linked to methanogenic archaea containing a special type of NiFe hydrogenase.</title>
        <authorList>
            <person name="Lahme S."/>
            <person name="Mand J."/>
            <person name="Longwell J."/>
            <person name="Smith R."/>
            <person name="Enning D."/>
        </authorList>
    </citation>
    <scope>NUCLEOTIDE SEQUENCE</scope>
    <source>
        <strain evidence="5">MIC098Bin6</strain>
    </source>
</reference>
<dbReference type="InterPro" id="IPR002869">
    <property type="entry name" value="Pyrv_flavodox_OxRed_cen"/>
</dbReference>
<feature type="domain" description="Pyruvate flavodoxin/ferredoxin oxidoreductase pyrimidine binding" evidence="3">
    <location>
        <begin position="211"/>
        <end position="447"/>
    </location>
</feature>
<comment type="caution">
    <text evidence="5">The sequence shown here is derived from an EMBL/GenBank/DDBJ whole genome shotgun (WGS) entry which is preliminary data.</text>
</comment>
<dbReference type="GO" id="GO:0006979">
    <property type="term" value="P:response to oxidative stress"/>
    <property type="evidence" value="ECO:0007669"/>
    <property type="project" value="TreeGrafter"/>
</dbReference>
<dbReference type="SUPFAM" id="SSF52518">
    <property type="entry name" value="Thiamin diphosphate-binding fold (THDP-binding)"/>
    <property type="match status" value="1"/>
</dbReference>
<protein>
    <submittedName>
        <fullName evidence="5">2-oxoacid:acceptor oxidoreductase subunit alpha</fullName>
    </submittedName>
</protein>
<dbReference type="InterPro" id="IPR033412">
    <property type="entry name" value="PFOR_II"/>
</dbReference>
<accession>A0A931CYI2</accession>
<dbReference type="Gene3D" id="3.40.920.10">
    <property type="entry name" value="Pyruvate-ferredoxin oxidoreductase, PFOR, domain III"/>
    <property type="match status" value="1"/>
</dbReference>
<dbReference type="InterPro" id="IPR009014">
    <property type="entry name" value="Transketo_C/PFOR_II"/>
</dbReference>
<dbReference type="EMBL" id="JACCQK010000437">
    <property type="protein sequence ID" value="MBG0779766.1"/>
    <property type="molecule type" value="Genomic_DNA"/>
</dbReference>
<name>A0A931CYI2_9BACT</name>
<evidence type="ECO:0000256" key="1">
    <source>
        <dbReference type="ARBA" id="ARBA00023002"/>
    </source>
</evidence>
<evidence type="ECO:0000313" key="5">
    <source>
        <dbReference type="EMBL" id="MBG0779766.1"/>
    </source>
</evidence>
<dbReference type="InterPro" id="IPR029061">
    <property type="entry name" value="THDP-binding"/>
</dbReference>
<dbReference type="Proteomes" id="UP000706172">
    <property type="component" value="Unassembled WGS sequence"/>
</dbReference>